<protein>
    <recommendedName>
        <fullName evidence="6">Ankyrin repeat protein</fullName>
    </recommendedName>
</protein>
<accession>A0A8H4VYA0</accession>
<dbReference type="PRINTS" id="PR01415">
    <property type="entry name" value="ANKYRIN"/>
</dbReference>
<dbReference type="AlphaFoldDB" id="A0A8H4VYA0"/>
<name>A0A8H4VYA0_9HELO</name>
<dbReference type="OrthoDB" id="341259at2759"/>
<organism evidence="4 5">
    <name type="scientific">Cudoniella acicularis</name>
    <dbReference type="NCBI Taxonomy" id="354080"/>
    <lineage>
        <taxon>Eukaryota</taxon>
        <taxon>Fungi</taxon>
        <taxon>Dikarya</taxon>
        <taxon>Ascomycota</taxon>
        <taxon>Pezizomycotina</taxon>
        <taxon>Leotiomycetes</taxon>
        <taxon>Helotiales</taxon>
        <taxon>Tricladiaceae</taxon>
        <taxon>Cudoniella</taxon>
    </lineage>
</organism>
<evidence type="ECO:0000256" key="2">
    <source>
        <dbReference type="ARBA" id="ARBA00023043"/>
    </source>
</evidence>
<evidence type="ECO:0000313" key="4">
    <source>
        <dbReference type="EMBL" id="KAF4626981.1"/>
    </source>
</evidence>
<dbReference type="GO" id="GO:0005634">
    <property type="term" value="C:nucleus"/>
    <property type="evidence" value="ECO:0007669"/>
    <property type="project" value="TreeGrafter"/>
</dbReference>
<dbReference type="GO" id="GO:0045944">
    <property type="term" value="P:positive regulation of transcription by RNA polymerase II"/>
    <property type="evidence" value="ECO:0007669"/>
    <property type="project" value="TreeGrafter"/>
</dbReference>
<dbReference type="GO" id="GO:0000976">
    <property type="term" value="F:transcription cis-regulatory region binding"/>
    <property type="evidence" value="ECO:0007669"/>
    <property type="project" value="TreeGrafter"/>
</dbReference>
<feature type="repeat" description="ANK" evidence="3">
    <location>
        <begin position="450"/>
        <end position="474"/>
    </location>
</feature>
<dbReference type="SMART" id="SM00248">
    <property type="entry name" value="ANK"/>
    <property type="match status" value="8"/>
</dbReference>
<evidence type="ECO:0008006" key="6">
    <source>
        <dbReference type="Google" id="ProtNLM"/>
    </source>
</evidence>
<reference evidence="4 5" key="1">
    <citation type="submission" date="2020-03" db="EMBL/GenBank/DDBJ databases">
        <title>Draft Genome Sequence of Cudoniella acicularis.</title>
        <authorList>
            <person name="Buettner E."/>
            <person name="Kellner H."/>
        </authorList>
    </citation>
    <scope>NUCLEOTIDE SEQUENCE [LARGE SCALE GENOMIC DNA]</scope>
    <source>
        <strain evidence="4 5">DSM 108380</strain>
    </source>
</reference>
<dbReference type="PROSITE" id="PS50088">
    <property type="entry name" value="ANK_REPEAT"/>
    <property type="match status" value="5"/>
</dbReference>
<dbReference type="PANTHER" id="PTHR24193">
    <property type="entry name" value="ANKYRIN REPEAT PROTEIN"/>
    <property type="match status" value="1"/>
</dbReference>
<comment type="caution">
    <text evidence="4">The sequence shown here is derived from an EMBL/GenBank/DDBJ whole genome shotgun (WGS) entry which is preliminary data.</text>
</comment>
<dbReference type="SUPFAM" id="SSF48403">
    <property type="entry name" value="Ankyrin repeat"/>
    <property type="match status" value="2"/>
</dbReference>
<feature type="repeat" description="ANK" evidence="3">
    <location>
        <begin position="587"/>
        <end position="619"/>
    </location>
</feature>
<feature type="repeat" description="ANK" evidence="3">
    <location>
        <begin position="807"/>
        <end position="839"/>
    </location>
</feature>
<evidence type="ECO:0000313" key="5">
    <source>
        <dbReference type="Proteomes" id="UP000566819"/>
    </source>
</evidence>
<dbReference type="Pfam" id="PF12796">
    <property type="entry name" value="Ank_2"/>
    <property type="match status" value="3"/>
</dbReference>
<evidence type="ECO:0000256" key="1">
    <source>
        <dbReference type="ARBA" id="ARBA00022737"/>
    </source>
</evidence>
<feature type="repeat" description="ANK" evidence="3">
    <location>
        <begin position="676"/>
        <end position="708"/>
    </location>
</feature>
<keyword evidence="1" id="KW-0677">Repeat</keyword>
<keyword evidence="2 3" id="KW-0040">ANK repeat</keyword>
<feature type="repeat" description="ANK" evidence="3">
    <location>
        <begin position="774"/>
        <end position="806"/>
    </location>
</feature>
<dbReference type="PANTHER" id="PTHR24193:SF121">
    <property type="entry name" value="ADA2A-CONTAINING COMPLEX COMPONENT 3, ISOFORM D"/>
    <property type="match status" value="1"/>
</dbReference>
<dbReference type="Proteomes" id="UP000566819">
    <property type="component" value="Unassembled WGS sequence"/>
</dbReference>
<keyword evidence="5" id="KW-1185">Reference proteome</keyword>
<evidence type="ECO:0000256" key="3">
    <source>
        <dbReference type="PROSITE-ProRule" id="PRU00023"/>
    </source>
</evidence>
<dbReference type="PROSITE" id="PS50297">
    <property type="entry name" value="ANK_REP_REGION"/>
    <property type="match status" value="4"/>
</dbReference>
<dbReference type="Pfam" id="PF13637">
    <property type="entry name" value="Ank_4"/>
    <property type="match status" value="1"/>
</dbReference>
<sequence>MACAKVARSLPGIPSTNLLETLERGSLFSDFLREAFRHQLEAYKIVSCYEGVGDIVPFDSAVMNLPGNRETQLRINADHRNMCRFDPSIPIDLDNYRKVERNLQMLCVDALIGSPKEDEEQESLQLHQGGIDLGNSLLESVQISQNNISMPVTINIGKVPDLAWTVYRSCIQSPSSPEFTRVAADVSYLHSSLRMTHEMVEGDTFSKDYSSQIREISGSCFEALQDLQCAIHDFKALPSHSQNSWSRMGFESRQFPNIEERLKSTTSMVTELNRALSSGSMNQLVMELNHLVEEIEAGEIARSVVSSHISSLSESILMRDEDSWVQLRKELENSGLSLSILAEQREFICKWLMNAIESGRLPPENQSSEPGTTTHESAVSTSAAQVVATTEATNPITTKIDDTNLSLMRRFRFGVFGGRRSLLAAVQNRDLARAMELLTFKIPIDAEDKSGKSALDIAVLNGDIEMIKLLLDNGITRKDWRRIKYIQQATELAASKHNWEAIEALLARGAQYEPSIEQISAALREAPVQVVRKLMEFNKDGRYNQLLLDAAYHGDLEAFQFILNSGADIHAKLPPRPVFLYSYYATGDLSALHLAAANCNTVLMRFILENGADIEGRDDTGETPIHKVPCANDGLGIHSLDGEGSRIVERIFSQGPDTAMQLLLDKGADLNSKNNCGQTTLHLSAIYNEDLVIDILLRNGMDIGSTDNEGNTALHAAILRDHNPGRIHASVSVHGPGGSSYNKTKNLPTAGDWNENAILLLLMSKANVNAKTFDGKTPLHLASINGNGSLAQVLIENGAEVDAIDQRRWTALHHAVWNKSMPVVLVLLRHGASTNLKALDNRGRKETTVLQMARARDFDAITQVLESISA</sequence>
<dbReference type="InterPro" id="IPR036770">
    <property type="entry name" value="Ankyrin_rpt-contain_sf"/>
</dbReference>
<dbReference type="InterPro" id="IPR050663">
    <property type="entry name" value="Ankyrin-SOCS_Box"/>
</dbReference>
<proteinExistence type="predicted"/>
<dbReference type="InterPro" id="IPR002110">
    <property type="entry name" value="Ankyrin_rpt"/>
</dbReference>
<gene>
    <name evidence="4" type="ORF">G7Y89_g11176</name>
</gene>
<dbReference type="EMBL" id="JAAMPI010001049">
    <property type="protein sequence ID" value="KAF4626981.1"/>
    <property type="molecule type" value="Genomic_DNA"/>
</dbReference>
<dbReference type="Gene3D" id="1.25.40.20">
    <property type="entry name" value="Ankyrin repeat-containing domain"/>
    <property type="match status" value="4"/>
</dbReference>